<reference evidence="1" key="1">
    <citation type="submission" date="2019-12" db="EMBL/GenBank/DDBJ databases">
        <title>Whole-genome sequence of Halomicrobium mukohataei pws1.</title>
        <authorList>
            <person name="Verma D.K."/>
            <person name="Gopal K."/>
            <person name="Prasad E.S."/>
        </authorList>
    </citation>
    <scope>NUCLEOTIDE SEQUENCE</scope>
    <source>
        <strain evidence="1">Pws1</strain>
    </source>
</reference>
<dbReference type="EMBL" id="WOYG01000001">
    <property type="protein sequence ID" value="NLV09479.1"/>
    <property type="molecule type" value="Genomic_DNA"/>
</dbReference>
<evidence type="ECO:0000313" key="2">
    <source>
        <dbReference type="Proteomes" id="UP000608662"/>
    </source>
</evidence>
<gene>
    <name evidence="1" type="ORF">GOC74_06005</name>
</gene>
<sequence>MAEFARLAGAPDRLANLVGETTLTPDATDPYYERVLFALREDALTAPARSGSPAVYTSYRPDHFDSYAVDRPSYVVLGAVPTLQWLDWLDDDRVEVVFGGDPGRQLIEWAEIRGRDHRMRAEPLPTDVAVESVDLGMPAAFDDDGRFAPDGAPAPTRVETDAATLERLVTAAEIVDSEGVPVVVEDGQFRLAVSGEVVAGTGTLSARTVEGPDCRNWYGPELGALTRTLDGPIRLEIVPDGPMAVVQETETATRRYVLDERV</sequence>
<name>A0A847U905_9EURY</name>
<dbReference type="Proteomes" id="UP000608662">
    <property type="component" value="Unassembled WGS sequence"/>
</dbReference>
<dbReference type="AlphaFoldDB" id="A0A847U905"/>
<comment type="caution">
    <text evidence="1">The sequence shown here is derived from an EMBL/GenBank/DDBJ whole genome shotgun (WGS) entry which is preliminary data.</text>
</comment>
<proteinExistence type="predicted"/>
<evidence type="ECO:0000313" key="1">
    <source>
        <dbReference type="EMBL" id="NLV09479.1"/>
    </source>
</evidence>
<organism evidence="1 2">
    <name type="scientific">Halomicrobium mukohataei</name>
    <dbReference type="NCBI Taxonomy" id="57705"/>
    <lineage>
        <taxon>Archaea</taxon>
        <taxon>Methanobacteriati</taxon>
        <taxon>Methanobacteriota</taxon>
        <taxon>Stenosarchaea group</taxon>
        <taxon>Halobacteria</taxon>
        <taxon>Halobacteriales</taxon>
        <taxon>Haloarculaceae</taxon>
        <taxon>Halomicrobium</taxon>
    </lineage>
</organism>
<accession>A0A847U905</accession>
<protein>
    <submittedName>
        <fullName evidence="1">Uncharacterized protein</fullName>
    </submittedName>
</protein>
<dbReference type="OrthoDB" id="382808at2157"/>
<dbReference type="RefSeq" id="WP_170093336.1">
    <property type="nucleotide sequence ID" value="NZ_WOYG01000001.1"/>
</dbReference>